<dbReference type="Proteomes" id="UP000307087">
    <property type="component" value="Unassembled WGS sequence"/>
</dbReference>
<dbReference type="RefSeq" id="WP_136564469.1">
    <property type="nucleotide sequence ID" value="NZ_BAABLS010000010.1"/>
</dbReference>
<sequence length="149" mass="16232">MAPSQWDNYTPDPTPEPEQKPAPRPPKQPRIQSPKPARTVEERTIAKRKQVGKIILVAVLTGVVALIGWIVFAVVDNATQPGPQTADGFEEMLDDLEDELGSTVVFGAVIYPGYASIDTPFADDDRSVNYYWDGGLDESTKGTSTIGSR</sequence>
<keyword evidence="2" id="KW-0812">Transmembrane</keyword>
<name>A0A4S8MZA9_9ACTN</name>
<keyword evidence="2" id="KW-0472">Membrane</keyword>
<keyword evidence="2" id="KW-1133">Transmembrane helix</keyword>
<feature type="region of interest" description="Disordered" evidence="1">
    <location>
        <begin position="1"/>
        <end position="43"/>
    </location>
</feature>
<feature type="compositionally biased region" description="Pro residues" evidence="1">
    <location>
        <begin position="12"/>
        <end position="28"/>
    </location>
</feature>
<dbReference type="AlphaFoldDB" id="A0A4S8MZA9"/>
<evidence type="ECO:0000256" key="1">
    <source>
        <dbReference type="SAM" id="MobiDB-lite"/>
    </source>
</evidence>
<gene>
    <name evidence="3" type="ORF">E9934_18955</name>
</gene>
<evidence type="ECO:0000313" key="3">
    <source>
        <dbReference type="EMBL" id="THV08810.1"/>
    </source>
</evidence>
<accession>A0A4S8MZA9</accession>
<organism evidence="3 4">
    <name type="scientific">Nocardioides caeni</name>
    <dbReference type="NCBI Taxonomy" id="574700"/>
    <lineage>
        <taxon>Bacteria</taxon>
        <taxon>Bacillati</taxon>
        <taxon>Actinomycetota</taxon>
        <taxon>Actinomycetes</taxon>
        <taxon>Propionibacteriales</taxon>
        <taxon>Nocardioidaceae</taxon>
        <taxon>Nocardioides</taxon>
    </lineage>
</organism>
<evidence type="ECO:0000256" key="2">
    <source>
        <dbReference type="SAM" id="Phobius"/>
    </source>
</evidence>
<comment type="caution">
    <text evidence="3">The sequence shown here is derived from an EMBL/GenBank/DDBJ whole genome shotgun (WGS) entry which is preliminary data.</text>
</comment>
<keyword evidence="4" id="KW-1185">Reference proteome</keyword>
<dbReference type="EMBL" id="STGW01000025">
    <property type="protein sequence ID" value="THV08810.1"/>
    <property type="molecule type" value="Genomic_DNA"/>
</dbReference>
<reference evidence="3 4" key="1">
    <citation type="journal article" date="2009" name="Int. J. Syst. Evol. Microbiol.">
        <title>Nocardioides caeni sp. nov., isolated from wastewater.</title>
        <authorList>
            <person name="Yoon J.H."/>
            <person name="Kang S.J."/>
            <person name="Park S."/>
            <person name="Kim W."/>
            <person name="Oh T.K."/>
        </authorList>
    </citation>
    <scope>NUCLEOTIDE SEQUENCE [LARGE SCALE GENOMIC DNA]</scope>
    <source>
        <strain evidence="3 4">DSM 23134</strain>
    </source>
</reference>
<evidence type="ECO:0000313" key="4">
    <source>
        <dbReference type="Proteomes" id="UP000307087"/>
    </source>
</evidence>
<dbReference type="OrthoDB" id="3743682at2"/>
<feature type="transmembrane region" description="Helical" evidence="2">
    <location>
        <begin position="54"/>
        <end position="75"/>
    </location>
</feature>
<protein>
    <submittedName>
        <fullName evidence="3">Uncharacterized protein</fullName>
    </submittedName>
</protein>
<proteinExistence type="predicted"/>